<feature type="domain" description="YjiS-like" evidence="1">
    <location>
        <begin position="27"/>
        <end position="60"/>
    </location>
</feature>
<organism evidence="2 3">
    <name type="scientific">Pseudoruegeria aquimaris</name>
    <dbReference type="NCBI Taxonomy" id="393663"/>
    <lineage>
        <taxon>Bacteria</taxon>
        <taxon>Pseudomonadati</taxon>
        <taxon>Pseudomonadota</taxon>
        <taxon>Alphaproteobacteria</taxon>
        <taxon>Rhodobacterales</taxon>
        <taxon>Roseobacteraceae</taxon>
        <taxon>Pseudoruegeria</taxon>
    </lineage>
</organism>
<proteinExistence type="predicted"/>
<gene>
    <name evidence="2" type="ORF">PSA7680_01148</name>
</gene>
<dbReference type="InterPro" id="IPR009506">
    <property type="entry name" value="YjiS-like"/>
</dbReference>
<dbReference type="Pfam" id="PF06568">
    <property type="entry name" value="YjiS-like"/>
    <property type="match status" value="1"/>
</dbReference>
<evidence type="ECO:0000313" key="2">
    <source>
        <dbReference type="EMBL" id="SLN26308.1"/>
    </source>
</evidence>
<dbReference type="Proteomes" id="UP000193409">
    <property type="component" value="Unassembled WGS sequence"/>
</dbReference>
<sequence length="71" mass="7994">MAIASNITTTNAGAFDRIQAAFRALSERVAQYKVYRATINELQELSNRELADLGISRSMIKRLAYEAAYEH</sequence>
<dbReference type="RefSeq" id="WP_085867706.1">
    <property type="nucleotide sequence ID" value="NZ_FWFQ01000006.1"/>
</dbReference>
<keyword evidence="3" id="KW-1185">Reference proteome</keyword>
<dbReference type="AlphaFoldDB" id="A0A1Y5RXB6"/>
<accession>A0A1Y5RXB6</accession>
<evidence type="ECO:0000313" key="3">
    <source>
        <dbReference type="Proteomes" id="UP000193409"/>
    </source>
</evidence>
<name>A0A1Y5RXB6_9RHOB</name>
<reference evidence="2 3" key="1">
    <citation type="submission" date="2017-03" db="EMBL/GenBank/DDBJ databases">
        <authorList>
            <person name="Afonso C.L."/>
            <person name="Miller P.J."/>
            <person name="Scott M.A."/>
            <person name="Spackman E."/>
            <person name="Goraichik I."/>
            <person name="Dimitrov K.M."/>
            <person name="Suarez D.L."/>
            <person name="Swayne D.E."/>
        </authorList>
    </citation>
    <scope>NUCLEOTIDE SEQUENCE [LARGE SCALE GENOMIC DNA]</scope>
    <source>
        <strain evidence="2 3">CECT 7680</strain>
    </source>
</reference>
<dbReference type="EMBL" id="FWFQ01000006">
    <property type="protein sequence ID" value="SLN26308.1"/>
    <property type="molecule type" value="Genomic_DNA"/>
</dbReference>
<protein>
    <recommendedName>
        <fullName evidence="1">YjiS-like domain-containing protein</fullName>
    </recommendedName>
</protein>
<evidence type="ECO:0000259" key="1">
    <source>
        <dbReference type="Pfam" id="PF06568"/>
    </source>
</evidence>
<dbReference type="OrthoDB" id="8244198at2"/>